<feature type="signal peptide" evidence="2">
    <location>
        <begin position="1"/>
        <end position="24"/>
    </location>
</feature>
<feature type="region of interest" description="Disordered" evidence="1">
    <location>
        <begin position="95"/>
        <end position="130"/>
    </location>
</feature>
<evidence type="ECO:0000313" key="3">
    <source>
        <dbReference type="EMBL" id="PRH42593.1"/>
    </source>
</evidence>
<evidence type="ECO:0000256" key="2">
    <source>
        <dbReference type="SAM" id="SignalP"/>
    </source>
</evidence>
<gene>
    <name evidence="3" type="ORF">C6T65_09330</name>
</gene>
<proteinExistence type="predicted"/>
<accession>A0AA44Y1L2</accession>
<name>A0AA44Y1L2_BURVI</name>
<sequence>MRRRALRFAMLACAIGAAAPHGGAAAAAAPTVSARGLAGLANGAPSRADGLRGVRAKPAAASGVAVPAAGDYALLPIERRMRAFSLDAPDLPGVPRAGHARRVAVPTRGAQDGARDDWPGLAPPWARSPW</sequence>
<keyword evidence="2" id="KW-0732">Signal</keyword>
<evidence type="ECO:0000313" key="4">
    <source>
        <dbReference type="Proteomes" id="UP000237632"/>
    </source>
</evidence>
<comment type="caution">
    <text evidence="3">The sequence shown here is derived from an EMBL/GenBank/DDBJ whole genome shotgun (WGS) entry which is preliminary data.</text>
</comment>
<dbReference type="EMBL" id="PVHK01000057">
    <property type="protein sequence ID" value="PRH42593.1"/>
    <property type="molecule type" value="Genomic_DNA"/>
</dbReference>
<dbReference type="RefSeq" id="WP_060081067.1">
    <property type="nucleotide sequence ID" value="NZ_CADFFO010000024.1"/>
</dbReference>
<dbReference type="AlphaFoldDB" id="A0AA44Y1L2"/>
<reference evidence="3 4" key="1">
    <citation type="submission" date="2018-03" db="EMBL/GenBank/DDBJ databases">
        <authorList>
            <person name="Nguyen K."/>
            <person name="Fouts D."/>
            <person name="Sutton G."/>
        </authorList>
    </citation>
    <scope>NUCLEOTIDE SEQUENCE [LARGE SCALE GENOMIC DNA]</scope>
    <source>
        <strain evidence="3 4">AU3578</strain>
    </source>
</reference>
<feature type="chain" id="PRO_5041213854" evidence="2">
    <location>
        <begin position="25"/>
        <end position="130"/>
    </location>
</feature>
<evidence type="ECO:0000256" key="1">
    <source>
        <dbReference type="SAM" id="MobiDB-lite"/>
    </source>
</evidence>
<protein>
    <submittedName>
        <fullName evidence="3">Uncharacterized protein</fullName>
    </submittedName>
</protein>
<dbReference type="Proteomes" id="UP000237632">
    <property type="component" value="Unassembled WGS sequence"/>
</dbReference>
<organism evidence="3 4">
    <name type="scientific">Burkholderia vietnamiensis</name>
    <dbReference type="NCBI Taxonomy" id="60552"/>
    <lineage>
        <taxon>Bacteria</taxon>
        <taxon>Pseudomonadati</taxon>
        <taxon>Pseudomonadota</taxon>
        <taxon>Betaproteobacteria</taxon>
        <taxon>Burkholderiales</taxon>
        <taxon>Burkholderiaceae</taxon>
        <taxon>Burkholderia</taxon>
        <taxon>Burkholderia cepacia complex</taxon>
    </lineage>
</organism>